<evidence type="ECO:0000256" key="2">
    <source>
        <dbReference type="ARBA" id="ARBA00022448"/>
    </source>
</evidence>
<dbReference type="EMBL" id="JACJLA010000007">
    <property type="protein sequence ID" value="MBM6912718.1"/>
    <property type="molecule type" value="Genomic_DNA"/>
</dbReference>
<feature type="domain" description="Membrane insertase YidC/Oxa/ALB C-terminal" evidence="11">
    <location>
        <begin position="42"/>
        <end position="220"/>
    </location>
</feature>
<evidence type="ECO:0000256" key="8">
    <source>
        <dbReference type="ARBA" id="ARBA00023186"/>
    </source>
</evidence>
<organism evidence="12 13">
    <name type="scientific">Veillonella magna</name>
    <dbReference type="NCBI Taxonomy" id="464322"/>
    <lineage>
        <taxon>Bacteria</taxon>
        <taxon>Bacillati</taxon>
        <taxon>Bacillota</taxon>
        <taxon>Negativicutes</taxon>
        <taxon>Veillonellales</taxon>
        <taxon>Veillonellaceae</taxon>
        <taxon>Veillonella</taxon>
    </lineage>
</organism>
<sequence length="228" mass="25971">MGTPGYENRRRRLEIFQVLVDFMRTLLGYCYNLTQMVGFPSYGIAIIILTIAIKAILAPLTVKQIKSMKGMQVLQPKMKEIQNKYKNDPKRAQMEIANLYKTMGINPLSGCLPLLVQMPFLIAIFYALQGYPYDPTYESFLWLPSLGETDPLYILPVLSALSTYVMSKQTSTSDVGGQQKIMLIFMPLFIGYISLNFPSGLVIYWVVSNIFQLIQQFFIFRNDGAKEA</sequence>
<feature type="transmembrane region" description="Helical" evidence="10">
    <location>
        <begin position="111"/>
        <end position="131"/>
    </location>
</feature>
<feature type="transmembrane region" description="Helical" evidence="10">
    <location>
        <begin position="42"/>
        <end position="62"/>
    </location>
</feature>
<dbReference type="InterPro" id="IPR028055">
    <property type="entry name" value="YidC/Oxa/ALB_C"/>
</dbReference>
<dbReference type="InterPro" id="IPR001708">
    <property type="entry name" value="YidC/ALB3/OXA1/COX18"/>
</dbReference>
<proteinExistence type="inferred from homology"/>
<keyword evidence="13" id="KW-1185">Reference proteome</keyword>
<dbReference type="PRINTS" id="PR00701">
    <property type="entry name" value="60KDINNERMP"/>
</dbReference>
<keyword evidence="4 9" id="KW-0812">Transmembrane</keyword>
<dbReference type="Pfam" id="PF02096">
    <property type="entry name" value="60KD_IMP"/>
    <property type="match status" value="1"/>
</dbReference>
<protein>
    <submittedName>
        <fullName evidence="12">Membrane protein insertase YidC</fullName>
    </submittedName>
</protein>
<evidence type="ECO:0000256" key="7">
    <source>
        <dbReference type="ARBA" id="ARBA00023136"/>
    </source>
</evidence>
<keyword evidence="3" id="KW-1003">Cell membrane</keyword>
<keyword evidence="2" id="KW-0813">Transport</keyword>
<evidence type="ECO:0000313" key="12">
    <source>
        <dbReference type="EMBL" id="MBM6912718.1"/>
    </source>
</evidence>
<keyword evidence="7 10" id="KW-0472">Membrane</keyword>
<dbReference type="RefSeq" id="WP_083963058.1">
    <property type="nucleotide sequence ID" value="NZ_CALXQD010000006.1"/>
</dbReference>
<evidence type="ECO:0000256" key="1">
    <source>
        <dbReference type="ARBA" id="ARBA00004651"/>
    </source>
</evidence>
<gene>
    <name evidence="12" type="ORF">H6A01_05190</name>
</gene>
<evidence type="ECO:0000256" key="6">
    <source>
        <dbReference type="ARBA" id="ARBA00022989"/>
    </source>
</evidence>
<evidence type="ECO:0000256" key="5">
    <source>
        <dbReference type="ARBA" id="ARBA00022927"/>
    </source>
</evidence>
<dbReference type="Proteomes" id="UP000707138">
    <property type="component" value="Unassembled WGS sequence"/>
</dbReference>
<comment type="subcellular location">
    <subcellularLocation>
        <location evidence="1">Cell membrane</location>
        <topology evidence="1">Multi-pass membrane protein</topology>
    </subcellularLocation>
    <subcellularLocation>
        <location evidence="9">Membrane</location>
        <topology evidence="9">Multi-pass membrane protein</topology>
    </subcellularLocation>
</comment>
<dbReference type="InterPro" id="IPR047196">
    <property type="entry name" value="YidC_ALB_C"/>
</dbReference>
<reference evidence="12 13" key="1">
    <citation type="journal article" date="2021" name="Sci. Rep.">
        <title>The distribution of antibiotic resistance genes in chicken gut microbiota commensals.</title>
        <authorList>
            <person name="Juricova H."/>
            <person name="Matiasovicova J."/>
            <person name="Kubasova T."/>
            <person name="Cejkova D."/>
            <person name="Rychlik I."/>
        </authorList>
    </citation>
    <scope>NUCLEOTIDE SEQUENCE [LARGE SCALE GENOMIC DNA]</scope>
    <source>
        <strain evidence="12 13">An537</strain>
    </source>
</reference>
<accession>A0ABS2GHI4</accession>
<keyword evidence="8" id="KW-0143">Chaperone</keyword>
<dbReference type="PANTHER" id="PTHR12428">
    <property type="entry name" value="OXA1"/>
    <property type="match status" value="1"/>
</dbReference>
<keyword evidence="6 10" id="KW-1133">Transmembrane helix</keyword>
<name>A0ABS2GHI4_9FIRM</name>
<comment type="similarity">
    <text evidence="9">Belongs to the OXA1/ALB3/YidC family.</text>
</comment>
<evidence type="ECO:0000256" key="10">
    <source>
        <dbReference type="SAM" id="Phobius"/>
    </source>
</evidence>
<evidence type="ECO:0000259" key="11">
    <source>
        <dbReference type="Pfam" id="PF02096"/>
    </source>
</evidence>
<dbReference type="PANTHER" id="PTHR12428:SF65">
    <property type="entry name" value="CYTOCHROME C OXIDASE ASSEMBLY PROTEIN COX18, MITOCHONDRIAL"/>
    <property type="match status" value="1"/>
</dbReference>
<evidence type="ECO:0000256" key="9">
    <source>
        <dbReference type="RuleBase" id="RU003945"/>
    </source>
</evidence>
<comment type="caution">
    <text evidence="12">The sequence shown here is derived from an EMBL/GenBank/DDBJ whole genome shotgun (WGS) entry which is preliminary data.</text>
</comment>
<dbReference type="CDD" id="cd20070">
    <property type="entry name" value="5TM_YidC_Alb3"/>
    <property type="match status" value="1"/>
</dbReference>
<dbReference type="NCBIfam" id="TIGR03592">
    <property type="entry name" value="yidC_oxa1_cterm"/>
    <property type="match status" value="1"/>
</dbReference>
<evidence type="ECO:0000256" key="3">
    <source>
        <dbReference type="ARBA" id="ARBA00022475"/>
    </source>
</evidence>
<feature type="transmembrane region" description="Helical" evidence="10">
    <location>
        <begin position="179"/>
        <end position="195"/>
    </location>
</feature>
<evidence type="ECO:0000313" key="13">
    <source>
        <dbReference type="Proteomes" id="UP000707138"/>
    </source>
</evidence>
<evidence type="ECO:0000256" key="4">
    <source>
        <dbReference type="ARBA" id="ARBA00022692"/>
    </source>
</evidence>
<keyword evidence="5" id="KW-0653">Protein transport</keyword>